<sequence length="380" mass="42473">MNTSNYSNVNDILKLVNNFNSSDNSNQNQNGYINDQSINLNSNSINTSNLLQNAPFTPRPRLMLTNHANNSSGNSPNNRDISSSYSPFSNLNHLDRYLGSRNSNNLSRNVIEAINDNPYKPSNYNTPINSISNISEVSVADNHENITKNNSNQKISYLGTGTNNSDNEHMSTIENEIYNEIHEIHDLNETNRKLSKDKHNDKEPSSNSSSTSFLNGKNISSKSSSKTSNLAAYSDDSGSLNHTPAPGENNMDSHLDFINNLEAPHDPEMVNAFHNNNLLMDKIQNNIAEQDDSIQNIQTLLERYIPQHTIEPFDEPHNENAMPSHSDENDFNVDQFIIPPSSDSNDVLLNTANAAEDHSKRVSDFIEPTETLPNKKRKSS</sequence>
<proteinExistence type="predicted"/>
<dbReference type="EMBL" id="KV454475">
    <property type="protein sequence ID" value="ODV64280.1"/>
    <property type="molecule type" value="Genomic_DNA"/>
</dbReference>
<feature type="compositionally biased region" description="Basic and acidic residues" evidence="1">
    <location>
        <begin position="355"/>
        <end position="364"/>
    </location>
</feature>
<evidence type="ECO:0000313" key="2">
    <source>
        <dbReference type="EMBL" id="ODV64280.1"/>
    </source>
</evidence>
<feature type="compositionally biased region" description="Basic and acidic residues" evidence="1">
    <location>
        <begin position="194"/>
        <end position="204"/>
    </location>
</feature>
<keyword evidence="3" id="KW-1185">Reference proteome</keyword>
<dbReference type="GeneID" id="30967983"/>
<dbReference type="Proteomes" id="UP000095038">
    <property type="component" value="Unassembled WGS sequence"/>
</dbReference>
<organism evidence="2 3">
    <name type="scientific">Ascoidea rubescens DSM 1968</name>
    <dbReference type="NCBI Taxonomy" id="1344418"/>
    <lineage>
        <taxon>Eukaryota</taxon>
        <taxon>Fungi</taxon>
        <taxon>Dikarya</taxon>
        <taxon>Ascomycota</taxon>
        <taxon>Saccharomycotina</taxon>
        <taxon>Saccharomycetes</taxon>
        <taxon>Ascoideaceae</taxon>
        <taxon>Ascoidea</taxon>
    </lineage>
</organism>
<evidence type="ECO:0000256" key="1">
    <source>
        <dbReference type="SAM" id="MobiDB-lite"/>
    </source>
</evidence>
<protein>
    <submittedName>
        <fullName evidence="2">Uncharacterized protein</fullName>
    </submittedName>
</protein>
<feature type="region of interest" description="Disordered" evidence="1">
    <location>
        <begin position="61"/>
        <end position="84"/>
    </location>
</feature>
<name>A0A1D2VRQ7_9ASCO</name>
<dbReference type="InParanoid" id="A0A1D2VRQ7"/>
<reference evidence="3" key="1">
    <citation type="submission" date="2016-05" db="EMBL/GenBank/DDBJ databases">
        <title>Comparative genomics of biotechnologically important yeasts.</title>
        <authorList>
            <consortium name="DOE Joint Genome Institute"/>
            <person name="Riley R."/>
            <person name="Haridas S."/>
            <person name="Wolfe K.H."/>
            <person name="Lopes M.R."/>
            <person name="Hittinger C.T."/>
            <person name="Goker M."/>
            <person name="Salamov A."/>
            <person name="Wisecaver J."/>
            <person name="Long T.M."/>
            <person name="Aerts A.L."/>
            <person name="Barry K."/>
            <person name="Choi C."/>
            <person name="Clum A."/>
            <person name="Coughlan A.Y."/>
            <person name="Deshpande S."/>
            <person name="Douglass A.P."/>
            <person name="Hanson S.J."/>
            <person name="Klenk H.-P."/>
            <person name="Labutti K."/>
            <person name="Lapidus A."/>
            <person name="Lindquist E."/>
            <person name="Lipzen A."/>
            <person name="Meier-Kolthoff J.P."/>
            <person name="Ohm R.A."/>
            <person name="Otillar R.P."/>
            <person name="Pangilinan J."/>
            <person name="Peng Y."/>
            <person name="Rokas A."/>
            <person name="Rosa C.A."/>
            <person name="Scheuner C."/>
            <person name="Sibirny A.A."/>
            <person name="Slot J.C."/>
            <person name="Stielow J.B."/>
            <person name="Sun H."/>
            <person name="Kurtzman C.P."/>
            <person name="Blackwell M."/>
            <person name="Grigoriev I.V."/>
            <person name="Jeffries T.W."/>
        </authorList>
    </citation>
    <scope>NUCLEOTIDE SEQUENCE [LARGE SCALE GENOMIC DNA]</scope>
    <source>
        <strain evidence="3">DSM 1968</strain>
    </source>
</reference>
<accession>A0A1D2VRQ7</accession>
<feature type="region of interest" description="Disordered" evidence="1">
    <location>
        <begin position="351"/>
        <end position="380"/>
    </location>
</feature>
<feature type="compositionally biased region" description="Polar residues" evidence="1">
    <location>
        <begin position="66"/>
        <end position="84"/>
    </location>
</feature>
<dbReference type="RefSeq" id="XP_020050587.1">
    <property type="nucleotide sequence ID" value="XM_020194347.1"/>
</dbReference>
<feature type="region of interest" description="Disordered" evidence="1">
    <location>
        <begin position="194"/>
        <end position="254"/>
    </location>
</feature>
<gene>
    <name evidence="2" type="ORF">ASCRUDRAFT_79157</name>
</gene>
<evidence type="ECO:0000313" key="3">
    <source>
        <dbReference type="Proteomes" id="UP000095038"/>
    </source>
</evidence>
<dbReference type="AlphaFoldDB" id="A0A1D2VRQ7"/>